<dbReference type="InterPro" id="IPR002372">
    <property type="entry name" value="PQQ_rpt_dom"/>
</dbReference>
<dbReference type="SMART" id="SM00564">
    <property type="entry name" value="PQQ"/>
    <property type="match status" value="6"/>
</dbReference>
<evidence type="ECO:0000256" key="4">
    <source>
        <dbReference type="ARBA" id="ARBA00022840"/>
    </source>
</evidence>
<keyword evidence="4 5" id="KW-0067">ATP-binding</keyword>
<dbReference type="Gene3D" id="1.10.510.10">
    <property type="entry name" value="Transferase(Phosphotransferase) domain 1"/>
    <property type="match status" value="1"/>
</dbReference>
<dbReference type="SUPFAM" id="SSF56112">
    <property type="entry name" value="Protein kinase-like (PK-like)"/>
    <property type="match status" value="1"/>
</dbReference>
<dbReference type="Pfam" id="PF00069">
    <property type="entry name" value="Pkinase"/>
    <property type="match status" value="1"/>
</dbReference>
<evidence type="ECO:0000313" key="8">
    <source>
        <dbReference type="EMBL" id="TMR35643.1"/>
    </source>
</evidence>
<dbReference type="GO" id="GO:0004674">
    <property type="term" value="F:protein serine/threonine kinase activity"/>
    <property type="evidence" value="ECO:0007669"/>
    <property type="project" value="TreeGrafter"/>
</dbReference>
<protein>
    <recommendedName>
        <fullName evidence="7">Protein kinase domain-containing protein</fullName>
    </recommendedName>
</protein>
<dbReference type="Gene3D" id="2.130.10.10">
    <property type="entry name" value="YVTN repeat-like/Quinoprotein amine dehydrogenase"/>
    <property type="match status" value="1"/>
</dbReference>
<evidence type="ECO:0000256" key="3">
    <source>
        <dbReference type="ARBA" id="ARBA00022777"/>
    </source>
</evidence>
<dbReference type="Proteomes" id="UP000305238">
    <property type="component" value="Unassembled WGS sequence"/>
</dbReference>
<reference evidence="8 9" key="1">
    <citation type="submission" date="2019-05" db="EMBL/GenBank/DDBJ databases">
        <title>Draft genome sequence of Actinomadura geliboluensis A8036.</title>
        <authorList>
            <person name="Saricaoglu S."/>
            <person name="Isik K."/>
        </authorList>
    </citation>
    <scope>NUCLEOTIDE SEQUENCE [LARGE SCALE GENOMIC DNA]</scope>
    <source>
        <strain evidence="8 9">A8036</strain>
    </source>
</reference>
<comment type="caution">
    <text evidence="8">The sequence shown here is derived from an EMBL/GenBank/DDBJ whole genome shotgun (WGS) entry which is preliminary data.</text>
</comment>
<name>A0A5S4GRV1_9ACTN</name>
<dbReference type="GO" id="GO:0005524">
    <property type="term" value="F:ATP binding"/>
    <property type="evidence" value="ECO:0007669"/>
    <property type="project" value="UniProtKB-UniRule"/>
</dbReference>
<dbReference type="InterPro" id="IPR000719">
    <property type="entry name" value="Prot_kinase_dom"/>
</dbReference>
<dbReference type="OrthoDB" id="155383at2"/>
<dbReference type="InterPro" id="IPR008271">
    <property type="entry name" value="Ser/Thr_kinase_AS"/>
</dbReference>
<dbReference type="CDD" id="cd14014">
    <property type="entry name" value="STKc_PknB_like"/>
    <property type="match status" value="1"/>
</dbReference>
<gene>
    <name evidence="8" type="ORF">ETD96_22515</name>
</gene>
<dbReference type="InterPro" id="IPR011047">
    <property type="entry name" value="Quinoprotein_ADH-like_sf"/>
</dbReference>
<evidence type="ECO:0000259" key="7">
    <source>
        <dbReference type="PROSITE" id="PS50011"/>
    </source>
</evidence>
<sequence length="681" mass="70914">MEPLQPGDPERIGPYRVVARLGAGGMGRVYLARSRSGRPVAVKVVHSRYAGQARYRARFRREVDAARRVVGAFTAPVLDAGADAPTPWLATAYLPGPSLREAVAEFGPLPADAARALAAGLAEALAAIHRGGLVHRDLKPANVLLTAGGPRVIDFGIARPDDAAPLTRAGHPIGSPGFMSPEQVRGREIGPASDVFTLGATLAYAASGVEPFGTGPVHARHLRVMNVQADLGAITEPWLRDLVTACLRAEASTRPSAAEVLDRLGALGGPPLLGVGWLPAPVAAEVERRTAEVVPEAPPPAGPRRPGRRTVLAGIGAGVLAAAGTGVLLRDGTAGGPASGGSRGPSKPPPEGVPLWKRPLGHENAGLETAGGVVLVSAEESVRALDPGSGERLWKRDDASATVSGDDVYLAENEGKRLRAIRASSGGTRWTYDFAFGEGPSRLAASDRVVCFAVSRAGRDGRAGAGALNRADGRRLWRSRLGDDPDAIAARGDLVVAASSDRLAALEAGTGRARWTRPMDHGDYLIIGRELVFACDRVGTLHALRAADGGVLWRRQNVAARSGRLGDGLLYMEGADAEILALEASTGRTAWSRRLARVENDPRSQATALRLSGAILYAACTDGTLYALNAADGRVRWTYAAETIRVSVPVSAAGRVFAVTEDGHVRALAPPETPGGSRGGS</sequence>
<dbReference type="InterPro" id="IPR017441">
    <property type="entry name" value="Protein_kinase_ATP_BS"/>
</dbReference>
<evidence type="ECO:0000256" key="6">
    <source>
        <dbReference type="SAM" id="MobiDB-lite"/>
    </source>
</evidence>
<keyword evidence="3" id="KW-0418">Kinase</keyword>
<keyword evidence="1" id="KW-0808">Transferase</keyword>
<dbReference type="PROSITE" id="PS00107">
    <property type="entry name" value="PROTEIN_KINASE_ATP"/>
    <property type="match status" value="1"/>
</dbReference>
<feature type="region of interest" description="Disordered" evidence="6">
    <location>
        <begin position="290"/>
        <end position="309"/>
    </location>
</feature>
<dbReference type="Gene3D" id="3.30.200.20">
    <property type="entry name" value="Phosphorylase Kinase, domain 1"/>
    <property type="match status" value="1"/>
</dbReference>
<keyword evidence="9" id="KW-1185">Reference proteome</keyword>
<evidence type="ECO:0000313" key="9">
    <source>
        <dbReference type="Proteomes" id="UP000305238"/>
    </source>
</evidence>
<feature type="compositionally biased region" description="Gly residues" evidence="6">
    <location>
        <begin position="333"/>
        <end position="343"/>
    </location>
</feature>
<feature type="binding site" evidence="5">
    <location>
        <position position="43"/>
    </location>
    <ligand>
        <name>ATP</name>
        <dbReference type="ChEBI" id="CHEBI:30616"/>
    </ligand>
</feature>
<dbReference type="AlphaFoldDB" id="A0A5S4GRV1"/>
<dbReference type="PANTHER" id="PTHR43289">
    <property type="entry name" value="MITOGEN-ACTIVATED PROTEIN KINASE KINASE KINASE 20-RELATED"/>
    <property type="match status" value="1"/>
</dbReference>
<dbReference type="EMBL" id="VCKZ01000171">
    <property type="protein sequence ID" value="TMR35643.1"/>
    <property type="molecule type" value="Genomic_DNA"/>
</dbReference>
<dbReference type="Pfam" id="PF13360">
    <property type="entry name" value="PQQ_2"/>
    <property type="match status" value="3"/>
</dbReference>
<dbReference type="RefSeq" id="WP_138638457.1">
    <property type="nucleotide sequence ID" value="NZ_VCKZ01000171.1"/>
</dbReference>
<keyword evidence="2 5" id="KW-0547">Nucleotide-binding</keyword>
<dbReference type="InterPro" id="IPR011009">
    <property type="entry name" value="Kinase-like_dom_sf"/>
</dbReference>
<dbReference type="Gene3D" id="2.40.128.630">
    <property type="match status" value="1"/>
</dbReference>
<dbReference type="PROSITE" id="PS50011">
    <property type="entry name" value="PROTEIN_KINASE_DOM"/>
    <property type="match status" value="1"/>
</dbReference>
<dbReference type="SMART" id="SM00220">
    <property type="entry name" value="S_TKc"/>
    <property type="match status" value="1"/>
</dbReference>
<feature type="region of interest" description="Disordered" evidence="6">
    <location>
        <begin position="331"/>
        <end position="359"/>
    </location>
</feature>
<organism evidence="8 9">
    <name type="scientific">Actinomadura geliboluensis</name>
    <dbReference type="NCBI Taxonomy" id="882440"/>
    <lineage>
        <taxon>Bacteria</taxon>
        <taxon>Bacillati</taxon>
        <taxon>Actinomycetota</taxon>
        <taxon>Actinomycetes</taxon>
        <taxon>Streptosporangiales</taxon>
        <taxon>Thermomonosporaceae</taxon>
        <taxon>Actinomadura</taxon>
    </lineage>
</organism>
<accession>A0A5S4GRV1</accession>
<feature type="domain" description="Protein kinase" evidence="7">
    <location>
        <begin position="15"/>
        <end position="273"/>
    </location>
</feature>
<dbReference type="PROSITE" id="PS00108">
    <property type="entry name" value="PROTEIN_KINASE_ST"/>
    <property type="match status" value="1"/>
</dbReference>
<dbReference type="InterPro" id="IPR015943">
    <property type="entry name" value="WD40/YVTN_repeat-like_dom_sf"/>
</dbReference>
<evidence type="ECO:0000256" key="1">
    <source>
        <dbReference type="ARBA" id="ARBA00022679"/>
    </source>
</evidence>
<dbReference type="SUPFAM" id="SSF50998">
    <property type="entry name" value="Quinoprotein alcohol dehydrogenase-like"/>
    <property type="match status" value="2"/>
</dbReference>
<evidence type="ECO:0000256" key="5">
    <source>
        <dbReference type="PROSITE-ProRule" id="PRU10141"/>
    </source>
</evidence>
<proteinExistence type="predicted"/>
<dbReference type="InterPro" id="IPR018391">
    <property type="entry name" value="PQQ_b-propeller_rpt"/>
</dbReference>
<dbReference type="PANTHER" id="PTHR43289:SF34">
    <property type="entry name" value="SERINE_THREONINE-PROTEIN KINASE YBDM-RELATED"/>
    <property type="match status" value="1"/>
</dbReference>
<evidence type="ECO:0000256" key="2">
    <source>
        <dbReference type="ARBA" id="ARBA00022741"/>
    </source>
</evidence>